<accession>A0AAD5U3D3</accession>
<proteinExistence type="predicted"/>
<evidence type="ECO:0000256" key="1">
    <source>
        <dbReference type="SAM" id="Phobius"/>
    </source>
</evidence>
<feature type="transmembrane region" description="Helical" evidence="1">
    <location>
        <begin position="116"/>
        <end position="138"/>
    </location>
</feature>
<keyword evidence="1" id="KW-0812">Transmembrane</keyword>
<dbReference type="EMBL" id="JADGJW010000158">
    <property type="protein sequence ID" value="KAJ3222806.1"/>
    <property type="molecule type" value="Genomic_DNA"/>
</dbReference>
<keyword evidence="1" id="KW-1133">Transmembrane helix</keyword>
<feature type="transmembrane region" description="Helical" evidence="1">
    <location>
        <begin position="51"/>
        <end position="72"/>
    </location>
</feature>
<gene>
    <name evidence="2" type="ORF">HK099_001874</name>
</gene>
<keyword evidence="3" id="KW-1185">Reference proteome</keyword>
<evidence type="ECO:0000313" key="3">
    <source>
        <dbReference type="Proteomes" id="UP001211065"/>
    </source>
</evidence>
<dbReference type="Proteomes" id="UP001211065">
    <property type="component" value="Unassembled WGS sequence"/>
</dbReference>
<sequence>MVKPSSEKEEVNNRISKFLLSSSTPYKVIAFNAAPVAILQKVVNFSEKKKILGTSLFASLIWLGALVGVSFMESWVKFQAPRPDIGRHVFSGLRILELTFATLITSFSVFNRGCFIGHLELLAPILLIPQIFLITPVLRKRSEITIVTKEILPTSAFHFSYIALEVIKFGSLFYSSIKLLNNLIE</sequence>
<keyword evidence="1" id="KW-0472">Membrane</keyword>
<evidence type="ECO:0000313" key="2">
    <source>
        <dbReference type="EMBL" id="KAJ3222806.1"/>
    </source>
</evidence>
<reference evidence="2" key="1">
    <citation type="submission" date="2020-05" db="EMBL/GenBank/DDBJ databases">
        <title>Phylogenomic resolution of chytrid fungi.</title>
        <authorList>
            <person name="Stajich J.E."/>
            <person name="Amses K."/>
            <person name="Simmons R."/>
            <person name="Seto K."/>
            <person name="Myers J."/>
            <person name="Bonds A."/>
            <person name="Quandt C.A."/>
            <person name="Barry K."/>
            <person name="Liu P."/>
            <person name="Grigoriev I."/>
            <person name="Longcore J.E."/>
            <person name="James T.Y."/>
        </authorList>
    </citation>
    <scope>NUCLEOTIDE SEQUENCE</scope>
    <source>
        <strain evidence="2">JEL0476</strain>
    </source>
</reference>
<protein>
    <submittedName>
        <fullName evidence="2">Uncharacterized protein</fullName>
    </submittedName>
</protein>
<comment type="caution">
    <text evidence="2">The sequence shown here is derived from an EMBL/GenBank/DDBJ whole genome shotgun (WGS) entry which is preliminary data.</text>
</comment>
<name>A0AAD5U3D3_9FUNG</name>
<organism evidence="2 3">
    <name type="scientific">Clydaea vesicula</name>
    <dbReference type="NCBI Taxonomy" id="447962"/>
    <lineage>
        <taxon>Eukaryota</taxon>
        <taxon>Fungi</taxon>
        <taxon>Fungi incertae sedis</taxon>
        <taxon>Chytridiomycota</taxon>
        <taxon>Chytridiomycota incertae sedis</taxon>
        <taxon>Chytridiomycetes</taxon>
        <taxon>Lobulomycetales</taxon>
        <taxon>Lobulomycetaceae</taxon>
        <taxon>Clydaea</taxon>
    </lineage>
</organism>
<feature type="transmembrane region" description="Helical" evidence="1">
    <location>
        <begin position="93"/>
        <end position="110"/>
    </location>
</feature>
<dbReference type="AlphaFoldDB" id="A0AAD5U3D3"/>